<comment type="caution">
    <text evidence="2">The sequence shown here is derived from an EMBL/GenBank/DDBJ whole genome shotgun (WGS) entry which is preliminary data.</text>
</comment>
<accession>A0AAU9Z718</accession>
<dbReference type="AlphaFoldDB" id="A0AAU9Z718"/>
<keyword evidence="1" id="KW-0732">Signal</keyword>
<evidence type="ECO:0000313" key="3">
    <source>
        <dbReference type="Proteomes" id="UP001152836"/>
    </source>
</evidence>
<protein>
    <submittedName>
        <fullName evidence="2">1700016D06Rik protein</fullName>
    </submittedName>
</protein>
<dbReference type="InterPro" id="IPR029301">
    <property type="entry name" value="SPACA7"/>
</dbReference>
<evidence type="ECO:0000256" key="1">
    <source>
        <dbReference type="SAM" id="SignalP"/>
    </source>
</evidence>
<organism evidence="2 3">
    <name type="scientific">Phodopus roborovskii</name>
    <name type="common">Roborovski's desert hamster</name>
    <name type="synonym">Cricetulus roborovskii</name>
    <dbReference type="NCBI Taxonomy" id="109678"/>
    <lineage>
        <taxon>Eukaryota</taxon>
        <taxon>Metazoa</taxon>
        <taxon>Chordata</taxon>
        <taxon>Craniata</taxon>
        <taxon>Vertebrata</taxon>
        <taxon>Euteleostomi</taxon>
        <taxon>Mammalia</taxon>
        <taxon>Eutheria</taxon>
        <taxon>Euarchontoglires</taxon>
        <taxon>Glires</taxon>
        <taxon>Rodentia</taxon>
        <taxon>Myomorpha</taxon>
        <taxon>Muroidea</taxon>
        <taxon>Cricetidae</taxon>
        <taxon>Cricetinae</taxon>
        <taxon>Phodopus</taxon>
    </lineage>
</organism>
<feature type="signal peptide" evidence="1">
    <location>
        <begin position="1"/>
        <end position="24"/>
    </location>
</feature>
<dbReference type="Pfam" id="PF15307">
    <property type="entry name" value="SPACA7"/>
    <property type="match status" value="1"/>
</dbReference>
<dbReference type="EMBL" id="CALSGD010001393">
    <property type="protein sequence ID" value="CAH6787035.1"/>
    <property type="molecule type" value="Genomic_DNA"/>
</dbReference>
<proteinExistence type="predicted"/>
<evidence type="ECO:0000313" key="2">
    <source>
        <dbReference type="EMBL" id="CAH6787035.1"/>
    </source>
</evidence>
<name>A0AAU9Z718_PHORO</name>
<keyword evidence="3" id="KW-1185">Reference proteome</keyword>
<reference evidence="2" key="1">
    <citation type="submission" date="2022-06" db="EMBL/GenBank/DDBJ databases">
        <authorList>
            <person name="Andreotti S."/>
            <person name="Wyler E."/>
        </authorList>
    </citation>
    <scope>NUCLEOTIDE SEQUENCE</scope>
</reference>
<sequence>MAVNRRAGTFVSVFLLCCWPDVQPWPTREFSDSISDKTPSYKTLDDDIATVFDEILAQEILEPGKTLYFETQNPSTTSEQKTMKDKKVHMKESSVPKNHQEKHLPPGTIDTLSFNDEEKETLFQMKSLEALEKIIDTLRRAIGTHFKKNQQFQKNRRIRQLLGKLI</sequence>
<dbReference type="GO" id="GO:0001669">
    <property type="term" value="C:acrosomal vesicle"/>
    <property type="evidence" value="ECO:0007669"/>
    <property type="project" value="InterPro"/>
</dbReference>
<feature type="chain" id="PRO_5043684368" evidence="1">
    <location>
        <begin position="25"/>
        <end position="166"/>
    </location>
</feature>
<gene>
    <name evidence="2" type="primary">1700016D06Rik</name>
    <name evidence="2" type="ORF">PHOROB_LOCUS4977</name>
</gene>
<dbReference type="Proteomes" id="UP001152836">
    <property type="component" value="Unassembled WGS sequence"/>
</dbReference>